<evidence type="ECO:0000313" key="11">
    <source>
        <dbReference type="EMBL" id="EIM15323.1"/>
    </source>
</evidence>
<evidence type="ECO:0000256" key="8">
    <source>
        <dbReference type="ARBA" id="ARBA00031423"/>
    </source>
</evidence>
<evidence type="ECO:0000256" key="9">
    <source>
        <dbReference type="ARBA" id="ARBA00031501"/>
    </source>
</evidence>
<proteinExistence type="inferred from homology"/>
<dbReference type="GO" id="GO:0005975">
    <property type="term" value="P:carbohydrate metabolic process"/>
    <property type="evidence" value="ECO:0007669"/>
    <property type="project" value="InterPro"/>
</dbReference>
<dbReference type="PANTHER" id="PTHR32438">
    <property type="entry name" value="4-ALPHA-GLUCANOTRANSFERASE DPE1, CHLOROPLASTIC/AMYLOPLASTIC"/>
    <property type="match status" value="1"/>
</dbReference>
<dbReference type="Proteomes" id="UP000003790">
    <property type="component" value="Chromosome"/>
</dbReference>
<dbReference type="NCBIfam" id="TIGR00217">
    <property type="entry name" value="malQ"/>
    <property type="match status" value="1"/>
</dbReference>
<evidence type="ECO:0000256" key="1">
    <source>
        <dbReference type="ARBA" id="ARBA00000439"/>
    </source>
</evidence>
<protein>
    <recommendedName>
        <fullName evidence="4 10">4-alpha-glucanotransferase</fullName>
        <ecNumber evidence="3 10">2.4.1.25</ecNumber>
    </recommendedName>
    <alternativeName>
        <fullName evidence="8 10">Amylomaltase</fullName>
    </alternativeName>
    <alternativeName>
        <fullName evidence="9 10">Disproportionating enzyme</fullName>
    </alternativeName>
</protein>
<evidence type="ECO:0000256" key="4">
    <source>
        <dbReference type="ARBA" id="ARBA00020295"/>
    </source>
</evidence>
<evidence type="ECO:0000313" key="12">
    <source>
        <dbReference type="Proteomes" id="UP000003790"/>
    </source>
</evidence>
<comment type="catalytic activity">
    <reaction evidence="1 10">
        <text>Transfers a segment of a (1-&gt;4)-alpha-D-glucan to a new position in an acceptor, which may be glucose or a (1-&gt;4)-alpha-D-glucan.</text>
        <dbReference type="EC" id="2.4.1.25"/>
    </reaction>
</comment>
<organism evidence="11 12">
    <name type="scientific">Pseudomonas chlororaphis O6</name>
    <dbReference type="NCBI Taxonomy" id="1037915"/>
    <lineage>
        <taxon>Bacteria</taxon>
        <taxon>Pseudomonadati</taxon>
        <taxon>Pseudomonadota</taxon>
        <taxon>Gammaproteobacteria</taxon>
        <taxon>Pseudomonadales</taxon>
        <taxon>Pseudomonadaceae</taxon>
        <taxon>Pseudomonas</taxon>
    </lineage>
</organism>
<name>A0AB33WQD6_9PSED</name>
<dbReference type="EC" id="2.4.1.25" evidence="3 10"/>
<dbReference type="EMBL" id="AHOT01000020">
    <property type="protein sequence ID" value="EIM15323.1"/>
    <property type="molecule type" value="Genomic_DNA"/>
</dbReference>
<dbReference type="InterPro" id="IPR017853">
    <property type="entry name" value="GH"/>
</dbReference>
<dbReference type="Gene3D" id="3.20.20.80">
    <property type="entry name" value="Glycosidases"/>
    <property type="match status" value="1"/>
</dbReference>
<keyword evidence="7 10" id="KW-0119">Carbohydrate metabolism</keyword>
<keyword evidence="5 10" id="KW-0328">Glycosyltransferase</keyword>
<comment type="caution">
    <text evidence="11">The sequence shown here is derived from an EMBL/GenBank/DDBJ whole genome shotgun (WGS) entry which is preliminary data.</text>
</comment>
<sequence>MSDAQLEILASRAGLAVDWIDANGRPQRVEPRVLRSVLASLGHPADNDRQIEASLRQLLQVQQSRQLPPLLTADAGQGLDLGHYFAPDTPCEIHLEDGSVLNLKLDANSMLPGLVPVGYQEVSIAGQHFTLAVAPERCYSVADAVDQATPRAWGLSVQLYSLRRSGDGGYGDGGYGDTGALEDLVRVAGERGAEAIAISPLHAMFSSDTGRYSPYSPSSRLFLNSLYAAPGTILGERAWRSAIDASGLGPQLQQLEQQPMVDWPVAAQARQKVLRALYEGFCQGEHPLHQDFASFRHASGEALENHCRFEAIQAQRAARGESLDWREWPDAWRTPRSPALAHFAVEHASDIGFYAFCQWLIARCLERVQSTARSSGMGIGLIADLAVGADGGGSQAWSRQDELLAALTVGAPPDILNRQGQGWGISAFSPEGLVRNGFHAFIEMLRANFAHAGGLRIDHVMGLQRLWVIPLGAPPCDGAYLYYPMDDLLRLLTLESHRHQAIVLGEDLGTVPDGLREKLSARAMLGMRVLLFEQEHGTHFRPILDWPDNALATTSTHDLPTLNGWWQGRDIDWSARLGLVDESGETHWREHRQREREGLRHALSRDPQNFREAPHIATHEADQVVDASVRFLGHTRAPLVLLPLEDALGIDEQANLPGTLDSHPNWRRRLAGSSAALLDDPDAARRLELLACARLQAHERDR</sequence>
<dbReference type="SUPFAM" id="SSF51445">
    <property type="entry name" value="(Trans)glycosidases"/>
    <property type="match status" value="1"/>
</dbReference>
<comment type="similarity">
    <text evidence="2 10">Belongs to the disproportionating enzyme family.</text>
</comment>
<gene>
    <name evidence="11" type="primary">malQ</name>
    <name evidence="11" type="ORF">PchlO6_2973</name>
</gene>
<evidence type="ECO:0000256" key="7">
    <source>
        <dbReference type="ARBA" id="ARBA00023277"/>
    </source>
</evidence>
<evidence type="ECO:0000256" key="6">
    <source>
        <dbReference type="ARBA" id="ARBA00022679"/>
    </source>
</evidence>
<evidence type="ECO:0000256" key="5">
    <source>
        <dbReference type="ARBA" id="ARBA00022676"/>
    </source>
</evidence>
<dbReference type="InterPro" id="IPR003385">
    <property type="entry name" value="Glyco_hydro_77"/>
</dbReference>
<keyword evidence="6 10" id="KW-0808">Transferase</keyword>
<evidence type="ECO:0000256" key="3">
    <source>
        <dbReference type="ARBA" id="ARBA00012560"/>
    </source>
</evidence>
<evidence type="ECO:0000256" key="10">
    <source>
        <dbReference type="RuleBase" id="RU361207"/>
    </source>
</evidence>
<dbReference type="RefSeq" id="WP_009048821.1">
    <property type="nucleotide sequence ID" value="NZ_CM001490.1"/>
</dbReference>
<dbReference type="GO" id="GO:0004134">
    <property type="term" value="F:4-alpha-glucanotransferase activity"/>
    <property type="evidence" value="ECO:0007669"/>
    <property type="project" value="UniProtKB-EC"/>
</dbReference>
<dbReference type="Pfam" id="PF02446">
    <property type="entry name" value="Glyco_hydro_77"/>
    <property type="match status" value="1"/>
</dbReference>
<evidence type="ECO:0000256" key="2">
    <source>
        <dbReference type="ARBA" id="ARBA00005684"/>
    </source>
</evidence>
<accession>A0AB33WQD6</accession>
<dbReference type="PANTHER" id="PTHR32438:SF5">
    <property type="entry name" value="4-ALPHA-GLUCANOTRANSFERASE DPE1, CHLOROPLASTIC_AMYLOPLASTIC"/>
    <property type="match status" value="1"/>
</dbReference>
<reference evidence="11 12" key="1">
    <citation type="journal article" date="2012" name="PLoS Genet.">
        <title>Comparative Genomics of Plant-Associated Pseudomonas spp.: Insights into Diversity and Inheritance of Traits Involved in Multitrophic Interactions.</title>
        <authorList>
            <person name="Loper J.E."/>
            <person name="Hassan K.A."/>
            <person name="Mavrodi D.V."/>
            <person name="Davis E.W.II."/>
            <person name="Lim C.K."/>
            <person name="Shaffer B.T."/>
            <person name="Elbourne L.D."/>
            <person name="Stockwell V.O."/>
            <person name="Hartney S.L."/>
            <person name="Breakwell K."/>
            <person name="Henkels M.D."/>
            <person name="Tetu S.G."/>
            <person name="Rangel L.I."/>
            <person name="Kidarsa T.A."/>
            <person name="Wilson N.L."/>
            <person name="van de Mortel J.E."/>
            <person name="Song C."/>
            <person name="Blumhagen R."/>
            <person name="Radune D."/>
            <person name="Hostetler J.B."/>
            <person name="Brinkac L.M."/>
            <person name="Durkin A.S."/>
            <person name="Kluepfel D.A."/>
            <person name="Wechter W.P."/>
            <person name="Anderson A.J."/>
            <person name="Kim Y.C."/>
            <person name="Pierson L.S.III."/>
            <person name="Pierson E.A."/>
            <person name="Lindow S.E."/>
            <person name="Kobayashi D.Y."/>
            <person name="Raaijmakers J.M."/>
            <person name="Weller D.M."/>
            <person name="Thomashow L.S."/>
            <person name="Allen A.E."/>
            <person name="Paulsen I.T."/>
        </authorList>
    </citation>
    <scope>NUCLEOTIDE SEQUENCE [LARGE SCALE GENOMIC DNA]</scope>
    <source>
        <strain evidence="11 12">O6</strain>
    </source>
</reference>
<dbReference type="AlphaFoldDB" id="A0AB33WQD6"/>